<gene>
    <name evidence="12" type="ORF">CDCA_CDCA11G3177</name>
</gene>
<keyword evidence="3" id="KW-0808">Transferase</keyword>
<feature type="domain" description="Zinc finger CHC2-type" evidence="11">
    <location>
        <begin position="106"/>
        <end position="160"/>
    </location>
</feature>
<feature type="region of interest" description="Disordered" evidence="10">
    <location>
        <begin position="167"/>
        <end position="245"/>
    </location>
</feature>
<dbReference type="Pfam" id="PF13662">
    <property type="entry name" value="Toprim_4"/>
    <property type="match status" value="1"/>
</dbReference>
<feature type="compositionally biased region" description="Basic and acidic residues" evidence="10">
    <location>
        <begin position="434"/>
        <end position="451"/>
    </location>
</feature>
<dbReference type="GO" id="GO:0003899">
    <property type="term" value="F:DNA-directed RNA polymerase activity"/>
    <property type="evidence" value="ECO:0007669"/>
    <property type="project" value="InterPro"/>
</dbReference>
<keyword evidence="2" id="KW-0639">Primosome</keyword>
<dbReference type="GO" id="GO:0006269">
    <property type="term" value="P:DNA replication, synthesis of primer"/>
    <property type="evidence" value="ECO:0007669"/>
    <property type="project" value="UniProtKB-KW"/>
</dbReference>
<dbReference type="InterPro" id="IPR006171">
    <property type="entry name" value="TOPRIM_dom"/>
</dbReference>
<dbReference type="Pfam" id="PF01807">
    <property type="entry name" value="Zn_ribbon_DnaG"/>
    <property type="match status" value="1"/>
</dbReference>
<feature type="region of interest" description="Disordered" evidence="10">
    <location>
        <begin position="1118"/>
        <end position="1175"/>
    </location>
</feature>
<dbReference type="SUPFAM" id="SSF56731">
    <property type="entry name" value="DNA primase core"/>
    <property type="match status" value="3"/>
</dbReference>
<dbReference type="EMBL" id="JANCYW010000011">
    <property type="protein sequence ID" value="KAK4537152.1"/>
    <property type="molecule type" value="Genomic_DNA"/>
</dbReference>
<feature type="compositionally biased region" description="Basic residues" evidence="10">
    <location>
        <begin position="228"/>
        <end position="238"/>
    </location>
</feature>
<keyword evidence="9" id="KW-0804">Transcription</keyword>
<feature type="compositionally biased region" description="Acidic residues" evidence="10">
    <location>
        <begin position="452"/>
        <end position="466"/>
    </location>
</feature>
<organism evidence="12 13">
    <name type="scientific">Cyanidium caldarium</name>
    <name type="common">Red alga</name>
    <dbReference type="NCBI Taxonomy" id="2771"/>
    <lineage>
        <taxon>Eukaryota</taxon>
        <taxon>Rhodophyta</taxon>
        <taxon>Bangiophyceae</taxon>
        <taxon>Cyanidiales</taxon>
        <taxon>Cyanidiaceae</taxon>
        <taxon>Cyanidium</taxon>
    </lineage>
</organism>
<dbReference type="PANTHER" id="PTHR30313:SF2">
    <property type="entry name" value="DNA PRIMASE"/>
    <property type="match status" value="1"/>
</dbReference>
<evidence type="ECO:0000259" key="11">
    <source>
        <dbReference type="SMART" id="SM00400"/>
    </source>
</evidence>
<dbReference type="Gene3D" id="3.40.1360.10">
    <property type="match status" value="2"/>
</dbReference>
<dbReference type="InterPro" id="IPR013264">
    <property type="entry name" value="DNAG_N"/>
</dbReference>
<evidence type="ECO:0000313" key="12">
    <source>
        <dbReference type="EMBL" id="KAK4537152.1"/>
    </source>
</evidence>
<keyword evidence="6" id="KW-0479">Metal-binding</keyword>
<keyword evidence="13" id="KW-1185">Reference proteome</keyword>
<evidence type="ECO:0000256" key="1">
    <source>
        <dbReference type="ARBA" id="ARBA00022478"/>
    </source>
</evidence>
<accession>A0AAV9IXU8</accession>
<name>A0AAV9IXU8_CYACA</name>
<dbReference type="InterPro" id="IPR002694">
    <property type="entry name" value="Znf_CHC2"/>
</dbReference>
<dbReference type="PANTHER" id="PTHR30313">
    <property type="entry name" value="DNA PRIMASE"/>
    <property type="match status" value="1"/>
</dbReference>
<evidence type="ECO:0000256" key="4">
    <source>
        <dbReference type="ARBA" id="ARBA00022695"/>
    </source>
</evidence>
<dbReference type="InterPro" id="IPR037068">
    <property type="entry name" value="DNA_primase_core_N_sf"/>
</dbReference>
<reference evidence="12 13" key="1">
    <citation type="submission" date="2022-07" db="EMBL/GenBank/DDBJ databases">
        <title>Genome-wide signatures of adaptation to extreme environments.</title>
        <authorList>
            <person name="Cho C.H."/>
            <person name="Yoon H.S."/>
        </authorList>
    </citation>
    <scope>NUCLEOTIDE SEQUENCE [LARGE SCALE GENOMIC DNA]</scope>
    <source>
        <strain evidence="12 13">DBV 063 E5</strain>
    </source>
</reference>
<keyword evidence="8" id="KW-0862">Zinc</keyword>
<feature type="region of interest" description="Disordered" evidence="10">
    <location>
        <begin position="434"/>
        <end position="481"/>
    </location>
</feature>
<evidence type="ECO:0000313" key="13">
    <source>
        <dbReference type="Proteomes" id="UP001301350"/>
    </source>
</evidence>
<keyword evidence="1" id="KW-0240">DNA-directed RNA polymerase</keyword>
<proteinExistence type="predicted"/>
<feature type="compositionally biased region" description="Low complexity" evidence="10">
    <location>
        <begin position="1126"/>
        <end position="1146"/>
    </location>
</feature>
<dbReference type="SMART" id="SM00400">
    <property type="entry name" value="ZnF_CHCC"/>
    <property type="match status" value="1"/>
</dbReference>
<evidence type="ECO:0000256" key="8">
    <source>
        <dbReference type="ARBA" id="ARBA00022833"/>
    </source>
</evidence>
<feature type="region of interest" description="Disordered" evidence="10">
    <location>
        <begin position="1019"/>
        <end position="1054"/>
    </location>
</feature>
<dbReference type="Pfam" id="PF08275">
    <property type="entry name" value="DNAG_N"/>
    <property type="match status" value="1"/>
</dbReference>
<dbReference type="GO" id="GO:0005737">
    <property type="term" value="C:cytoplasm"/>
    <property type="evidence" value="ECO:0007669"/>
    <property type="project" value="TreeGrafter"/>
</dbReference>
<feature type="compositionally biased region" description="Basic and acidic residues" evidence="10">
    <location>
        <begin position="467"/>
        <end position="481"/>
    </location>
</feature>
<comment type="caution">
    <text evidence="12">The sequence shown here is derived from an EMBL/GenBank/DDBJ whole genome shotgun (WGS) entry which is preliminary data.</text>
</comment>
<dbReference type="AlphaFoldDB" id="A0AAV9IXU8"/>
<evidence type="ECO:0000256" key="5">
    <source>
        <dbReference type="ARBA" id="ARBA00022705"/>
    </source>
</evidence>
<dbReference type="InterPro" id="IPR050219">
    <property type="entry name" value="DnaG_primase"/>
</dbReference>
<protein>
    <recommendedName>
        <fullName evidence="11">Zinc finger CHC2-type domain-containing protein</fullName>
    </recommendedName>
</protein>
<dbReference type="CDD" id="cd03364">
    <property type="entry name" value="TOPRIM_DnaG_primases"/>
    <property type="match status" value="1"/>
</dbReference>
<keyword evidence="4" id="KW-0548">Nucleotidyltransferase</keyword>
<evidence type="ECO:0000256" key="2">
    <source>
        <dbReference type="ARBA" id="ARBA00022515"/>
    </source>
</evidence>
<dbReference type="Gene3D" id="3.90.980.10">
    <property type="entry name" value="DNA primase, catalytic core, N-terminal domain"/>
    <property type="match status" value="1"/>
</dbReference>
<evidence type="ECO:0000256" key="9">
    <source>
        <dbReference type="ARBA" id="ARBA00023163"/>
    </source>
</evidence>
<keyword evidence="5" id="KW-0235">DNA replication</keyword>
<keyword evidence="7" id="KW-0863">Zinc-finger</keyword>
<evidence type="ECO:0000256" key="10">
    <source>
        <dbReference type="SAM" id="MobiDB-lite"/>
    </source>
</evidence>
<dbReference type="InterPro" id="IPR034151">
    <property type="entry name" value="TOPRIM_DnaG_bac"/>
</dbReference>
<feature type="compositionally biased region" description="Low complexity" evidence="10">
    <location>
        <begin position="202"/>
        <end position="227"/>
    </location>
</feature>
<dbReference type="GO" id="GO:0003677">
    <property type="term" value="F:DNA binding"/>
    <property type="evidence" value="ECO:0007669"/>
    <property type="project" value="InterPro"/>
</dbReference>
<dbReference type="GO" id="GO:0008270">
    <property type="term" value="F:zinc ion binding"/>
    <property type="evidence" value="ECO:0007669"/>
    <property type="project" value="UniProtKB-KW"/>
</dbReference>
<evidence type="ECO:0000256" key="7">
    <source>
        <dbReference type="ARBA" id="ARBA00022771"/>
    </source>
</evidence>
<dbReference type="GO" id="GO:0000428">
    <property type="term" value="C:DNA-directed RNA polymerase complex"/>
    <property type="evidence" value="ECO:0007669"/>
    <property type="project" value="UniProtKB-KW"/>
</dbReference>
<dbReference type="InterPro" id="IPR036977">
    <property type="entry name" value="DNA_primase_Znf_CHC2"/>
</dbReference>
<evidence type="ECO:0000256" key="6">
    <source>
        <dbReference type="ARBA" id="ARBA00022723"/>
    </source>
</evidence>
<feature type="compositionally biased region" description="Pro residues" evidence="10">
    <location>
        <begin position="167"/>
        <end position="191"/>
    </location>
</feature>
<dbReference type="Proteomes" id="UP001301350">
    <property type="component" value="Unassembled WGS sequence"/>
</dbReference>
<evidence type="ECO:0000256" key="3">
    <source>
        <dbReference type="ARBA" id="ARBA00022679"/>
    </source>
</evidence>
<dbReference type="SUPFAM" id="SSF57783">
    <property type="entry name" value="Zinc beta-ribbon"/>
    <property type="match status" value="1"/>
</dbReference>
<dbReference type="Gene3D" id="3.90.580.10">
    <property type="entry name" value="Zinc finger, CHC2-type domain"/>
    <property type="match status" value="1"/>
</dbReference>
<sequence length="1210" mass="134024">MAPDRRKEWNGAVAFQASALGGRGLRRLRAPVSAVCRPGSWSHGDRHAWMGAPVEASAVPKRPRARCFRMQIDETVQVLRQLRHRVNLRELMQPYVGEFRERAGRAFCLCPFHSEKTPSCLIDEKQGRYYCFGCGAKGNAVSFLMHVKRIGYHEAVAELATRAGIPPPAVIPPPSPSPSPSSFPDAPPPSNPAGHRPPMRTSASSSPPAPSSSSSSSSPPLRSVSKLAARRARSRRRKAPLDEMEQMLEAARKRDRRRHLLRVNALAMRFFRRQWHRPGTVFDAHWRDAARRYLAEQRGLSAEVIEAFGIGYAPNSWRALFDYMLYEQDEMDVSEEDLAELGLVKRHQGTPRYARNKLVGDTSLSRLYFYDAFRNRIMIPIRDAHGNVVGFGARLVGTQQTPPPPPRILIYDLEDNLETRRVLDAYNRIERMGRGDADKLGGGRADFAEPREENDDEERGGEEEEATEARGRDEEQRAAPKYINSRESDVFHKSRALFGSDQVLEAAKARCRAATTDGDQAGSGRTWSSSVPPAVRPTYLILVEGYMDVLALFQHGIPYAVASMGTAVTAEQMVAAWELALKVARLEASAAPPETPLEAAPAAESPLDIGAPEAAWTTSGLEFSGKFGRLEAESWGEAWAAAESCDSYPPPPRIVLQMDNDEAGHRAVHRTVELLMGGVPSALRDQLLPCLGHVMIATLPDGFKDADEFVRLRGHDAYWQQVIGRAQRWWEWRIRRRLDEALGQVCRQSEWSTAPADALISDLEPLSDCVRDVAHVLRAAELPEDEVLVACEAIAESILCSLPDALYDTQLLQDIADDVAKLALPEESLMDGDESSASQRAVPEKIGPIRAEDLPPWDDVFERQRMELELLDMVVRASAAQRKAWRERLTAEGLELRHLFTDTLLRRVSGRVLGMESESGVEEVPYDAERDEPEAHALDDCSQLEEPAQILAALLAQRVISERDLCDELSDAVQRDGGREGVGALVYIPREMFDARPGSGGEADATRWRQSAAEGLPEGLFPGFGSVPTTDSDLERPARAASEATSHTKAAADGAVSPDPVWWLSQAFIMQPGRPRDTAFWGMVQQMLRPAMHHEYMQASAEWRIACEALLRRRAARQSAREPTGTSSSSTSDAVDVDATAWDTTVGGEEGAFRQQDTDAGKSASAGASKSDDALTELYNDPECRADLERARQCEARQKWALEKMHLRDI</sequence>